<protein>
    <submittedName>
        <fullName evidence="1">Uncharacterized protein</fullName>
    </submittedName>
</protein>
<name>A0A0L0QKS2_VIRPA</name>
<dbReference type="PATRIC" id="fig|1473.5.peg.834"/>
<organism evidence="1 2">
    <name type="scientific">Virgibacillus pantothenticus</name>
    <dbReference type="NCBI Taxonomy" id="1473"/>
    <lineage>
        <taxon>Bacteria</taxon>
        <taxon>Bacillati</taxon>
        <taxon>Bacillota</taxon>
        <taxon>Bacilli</taxon>
        <taxon>Bacillales</taxon>
        <taxon>Bacillaceae</taxon>
        <taxon>Virgibacillus</taxon>
    </lineage>
</organism>
<sequence length="170" mass="20087">MKKGILFLVIVSFIVLLFSTNLVKEAEPELSEDERLSKVIDYAWDNYDIFASSVECENSEVFFDIDDQIDQHEFIATMENKLEEYDLPDRYFISIKRSNAEELELQQTKEKMESHVFNYIQENDYKGVEFEINYEGKKPLFTFYVADDANISKEDLEKEIHGLFQFKATE</sequence>
<dbReference type="Proteomes" id="UP000036780">
    <property type="component" value="Unassembled WGS sequence"/>
</dbReference>
<dbReference type="Pfam" id="PF26328">
    <property type="entry name" value="YolC_YozM"/>
    <property type="match status" value="1"/>
</dbReference>
<proteinExistence type="predicted"/>
<comment type="caution">
    <text evidence="1">The sequence shown here is derived from an EMBL/GenBank/DDBJ whole genome shotgun (WGS) entry which is preliminary data.</text>
</comment>
<evidence type="ECO:0000313" key="2">
    <source>
        <dbReference type="Proteomes" id="UP000036780"/>
    </source>
</evidence>
<dbReference type="OrthoDB" id="10002609at2"/>
<gene>
    <name evidence="1" type="ORF">AFK71_11485</name>
</gene>
<keyword evidence="2" id="KW-1185">Reference proteome</keyword>
<dbReference type="AlphaFoldDB" id="A0A0L0QKS2"/>
<dbReference type="InterPro" id="IPR058995">
    <property type="entry name" value="YolC/YozM-like"/>
</dbReference>
<evidence type="ECO:0000313" key="1">
    <source>
        <dbReference type="EMBL" id="KNE19161.1"/>
    </source>
</evidence>
<dbReference type="EMBL" id="LGTO01000007">
    <property type="protein sequence ID" value="KNE19161.1"/>
    <property type="molecule type" value="Genomic_DNA"/>
</dbReference>
<reference evidence="2" key="1">
    <citation type="submission" date="2015-07" db="EMBL/GenBank/DDBJ databases">
        <title>Fjat-10053 dsm26.</title>
        <authorList>
            <person name="Liu B."/>
            <person name="Wang J."/>
            <person name="Zhu Y."/>
            <person name="Liu G."/>
            <person name="Chen Q."/>
            <person name="Chen Z."/>
            <person name="Lan J."/>
            <person name="Che J."/>
            <person name="Ge C."/>
            <person name="Shi H."/>
            <person name="Pan Z."/>
            <person name="Liu X."/>
        </authorList>
    </citation>
    <scope>NUCLEOTIDE SEQUENCE [LARGE SCALE GENOMIC DNA]</scope>
    <source>
        <strain evidence="2">DSM 26</strain>
    </source>
</reference>
<accession>A0A0L0QKS2</accession>
<dbReference type="GeneID" id="66872199"/>
<dbReference type="RefSeq" id="WP_050351668.1">
    <property type="nucleotide sequence ID" value="NZ_BOSN01000006.1"/>
</dbReference>